<organism evidence="1 2">
    <name type="scientific">Pseudoduganella ginsengisoli</name>
    <dbReference type="NCBI Taxonomy" id="1462440"/>
    <lineage>
        <taxon>Bacteria</taxon>
        <taxon>Pseudomonadati</taxon>
        <taxon>Pseudomonadota</taxon>
        <taxon>Betaproteobacteria</taxon>
        <taxon>Burkholderiales</taxon>
        <taxon>Oxalobacteraceae</taxon>
        <taxon>Telluria group</taxon>
        <taxon>Pseudoduganella</taxon>
    </lineage>
</organism>
<dbReference type="RefSeq" id="WP_155440575.1">
    <property type="nucleotide sequence ID" value="NZ_WNLA01000014.1"/>
</dbReference>
<dbReference type="Proteomes" id="UP000484015">
    <property type="component" value="Unassembled WGS sequence"/>
</dbReference>
<gene>
    <name evidence="1" type="ORF">GM668_19215</name>
</gene>
<evidence type="ECO:0000313" key="2">
    <source>
        <dbReference type="Proteomes" id="UP000484015"/>
    </source>
</evidence>
<evidence type="ECO:0008006" key="3">
    <source>
        <dbReference type="Google" id="ProtNLM"/>
    </source>
</evidence>
<accession>A0A6L6Q3P3</accession>
<comment type="caution">
    <text evidence="1">The sequence shown here is derived from an EMBL/GenBank/DDBJ whole genome shotgun (WGS) entry which is preliminary data.</text>
</comment>
<proteinExistence type="predicted"/>
<evidence type="ECO:0000313" key="1">
    <source>
        <dbReference type="EMBL" id="MTW04215.1"/>
    </source>
</evidence>
<dbReference type="AlphaFoldDB" id="A0A6L6Q3P3"/>
<name>A0A6L6Q3P3_9BURK</name>
<protein>
    <recommendedName>
        <fullName evidence="3">DUF2158 domain-containing protein</fullName>
    </recommendedName>
</protein>
<dbReference type="EMBL" id="WNLA01000014">
    <property type="protein sequence ID" value="MTW04215.1"/>
    <property type="molecule type" value="Genomic_DNA"/>
</dbReference>
<reference evidence="1 2" key="1">
    <citation type="submission" date="2019-11" db="EMBL/GenBank/DDBJ databases">
        <title>Type strains purchased from KCTC, JCM and DSMZ.</title>
        <authorList>
            <person name="Lu H."/>
        </authorList>
    </citation>
    <scope>NUCLEOTIDE SEQUENCE [LARGE SCALE GENOMIC DNA]</scope>
    <source>
        <strain evidence="1 2">KCTC 42409</strain>
    </source>
</reference>
<sequence length="83" mass="9654">MRGERPKDGDVVRPIGWRQKMMVVGPEVAAPGVEDGVRCRWRDHDGAHEQVFSAGQLEIVKTRAEFKSRPRRTIFLRRWLVRS</sequence>
<dbReference type="OrthoDB" id="8777839at2"/>
<keyword evidence="2" id="KW-1185">Reference proteome</keyword>